<feature type="region of interest" description="Disordered" evidence="1">
    <location>
        <begin position="57"/>
        <end position="85"/>
    </location>
</feature>
<sequence>MSKHAAEGRPRRERIGALAATIGVVGIFGLVIATLAGLRAADVGDADTAAGDAANVAAHARPATGEGASSTSRGSARTAPEPQEIVTAQPLKLDPVVIKRERIERKAKVQARREAALPKTSAFRIGTLNILGSQHTKGNGGYGPGPMRAGISAGLIRSRGIDVVGFQEVQDDQIAPLQNQLGDYDMWPVQALGNNGQRLQVMWRESKFELVDTGSVSYVFASQRIPLPWVRLRDREHGGEFYVITAHNSAGGLEGERDAATTVEVALIKQLHATGLPVFITGDMNEHEEFFCRAATEAGMVAANGGSGAGGCQLPPSPRRVDWIMGTTDIGFSGYVQDGASRAAASDHYLLYADAGLDNGPDNEGTGR</sequence>
<organism evidence="4 5">
    <name type="scientific">Nocardioides endophyticus</name>
    <dbReference type="NCBI Taxonomy" id="1353775"/>
    <lineage>
        <taxon>Bacteria</taxon>
        <taxon>Bacillati</taxon>
        <taxon>Actinomycetota</taxon>
        <taxon>Actinomycetes</taxon>
        <taxon>Propionibacteriales</taxon>
        <taxon>Nocardioidaceae</taxon>
        <taxon>Nocardioides</taxon>
    </lineage>
</organism>
<dbReference type="InterPro" id="IPR036691">
    <property type="entry name" value="Endo/exonu/phosph_ase_sf"/>
</dbReference>
<dbReference type="SUPFAM" id="SSF56219">
    <property type="entry name" value="DNase I-like"/>
    <property type="match status" value="1"/>
</dbReference>
<dbReference type="Pfam" id="PF03372">
    <property type="entry name" value="Exo_endo_phos"/>
    <property type="match status" value="1"/>
</dbReference>
<dbReference type="Gene3D" id="3.60.10.10">
    <property type="entry name" value="Endonuclease/exonuclease/phosphatase"/>
    <property type="match status" value="1"/>
</dbReference>
<keyword evidence="2" id="KW-1133">Transmembrane helix</keyword>
<feature type="domain" description="Endonuclease/exonuclease/phosphatase" evidence="3">
    <location>
        <begin position="154"/>
        <end position="348"/>
    </location>
</feature>
<evidence type="ECO:0000313" key="5">
    <source>
        <dbReference type="Proteomes" id="UP001499882"/>
    </source>
</evidence>
<comment type="caution">
    <text evidence="4">The sequence shown here is derived from an EMBL/GenBank/DDBJ whole genome shotgun (WGS) entry which is preliminary data.</text>
</comment>
<evidence type="ECO:0000259" key="3">
    <source>
        <dbReference type="Pfam" id="PF03372"/>
    </source>
</evidence>
<name>A0ABP8YM52_9ACTN</name>
<evidence type="ECO:0000313" key="4">
    <source>
        <dbReference type="EMBL" id="GAA4732867.1"/>
    </source>
</evidence>
<evidence type="ECO:0000256" key="1">
    <source>
        <dbReference type="SAM" id="MobiDB-lite"/>
    </source>
</evidence>
<accession>A0ABP8YM52</accession>
<dbReference type="RefSeq" id="WP_345526151.1">
    <property type="nucleotide sequence ID" value="NZ_BAABKN010000009.1"/>
</dbReference>
<keyword evidence="5" id="KW-1185">Reference proteome</keyword>
<gene>
    <name evidence="4" type="ORF">GCM10023350_15410</name>
</gene>
<protein>
    <recommendedName>
        <fullName evidence="3">Endonuclease/exonuclease/phosphatase domain-containing protein</fullName>
    </recommendedName>
</protein>
<dbReference type="Proteomes" id="UP001499882">
    <property type="component" value="Unassembled WGS sequence"/>
</dbReference>
<dbReference type="InterPro" id="IPR005135">
    <property type="entry name" value="Endo/exonuclease/phosphatase"/>
</dbReference>
<feature type="compositionally biased region" description="Low complexity" evidence="1">
    <location>
        <begin position="57"/>
        <end position="79"/>
    </location>
</feature>
<proteinExistence type="predicted"/>
<keyword evidence="2" id="KW-0472">Membrane</keyword>
<evidence type="ECO:0000256" key="2">
    <source>
        <dbReference type="SAM" id="Phobius"/>
    </source>
</evidence>
<keyword evidence="2" id="KW-0812">Transmembrane</keyword>
<dbReference type="EMBL" id="BAABKN010000009">
    <property type="protein sequence ID" value="GAA4732867.1"/>
    <property type="molecule type" value="Genomic_DNA"/>
</dbReference>
<feature type="transmembrane region" description="Helical" evidence="2">
    <location>
        <begin position="15"/>
        <end position="38"/>
    </location>
</feature>
<reference evidence="5" key="1">
    <citation type="journal article" date="2019" name="Int. J. Syst. Evol. Microbiol.">
        <title>The Global Catalogue of Microorganisms (GCM) 10K type strain sequencing project: providing services to taxonomists for standard genome sequencing and annotation.</title>
        <authorList>
            <consortium name="The Broad Institute Genomics Platform"/>
            <consortium name="The Broad Institute Genome Sequencing Center for Infectious Disease"/>
            <person name="Wu L."/>
            <person name="Ma J."/>
        </authorList>
    </citation>
    <scope>NUCLEOTIDE SEQUENCE [LARGE SCALE GENOMIC DNA]</scope>
    <source>
        <strain evidence="5">JCM 18532</strain>
    </source>
</reference>